<proteinExistence type="inferred from homology"/>
<evidence type="ECO:0000259" key="5">
    <source>
        <dbReference type="Pfam" id="PF04542"/>
    </source>
</evidence>
<dbReference type="InterPro" id="IPR013249">
    <property type="entry name" value="RNA_pol_sigma70_r4_t2"/>
</dbReference>
<dbReference type="GO" id="GO:0003677">
    <property type="term" value="F:DNA binding"/>
    <property type="evidence" value="ECO:0007669"/>
    <property type="project" value="InterPro"/>
</dbReference>
<feature type="domain" description="RNA polymerase sigma-70 region 2" evidence="5">
    <location>
        <begin position="31"/>
        <end position="89"/>
    </location>
</feature>
<dbReference type="CDD" id="cd06171">
    <property type="entry name" value="Sigma70_r4"/>
    <property type="match status" value="1"/>
</dbReference>
<dbReference type="GO" id="GO:0016987">
    <property type="term" value="F:sigma factor activity"/>
    <property type="evidence" value="ECO:0007669"/>
    <property type="project" value="UniProtKB-KW"/>
</dbReference>
<dbReference type="InterPro" id="IPR014284">
    <property type="entry name" value="RNA_pol_sigma-70_dom"/>
</dbReference>
<dbReference type="PANTHER" id="PTHR43133">
    <property type="entry name" value="RNA POLYMERASE ECF-TYPE SIGMA FACTO"/>
    <property type="match status" value="1"/>
</dbReference>
<dbReference type="Pfam" id="PF08281">
    <property type="entry name" value="Sigma70_r4_2"/>
    <property type="match status" value="1"/>
</dbReference>
<sequence length="169" mass="19874">MQFSKVRKGYMSDRKKEQAVERALTEGYEKYYRLAYSYVHNEADALDIVQEAAYKAILKSDSLKEPQYVETWVYRIVINEACSFLRSRKESVDVEEIQAASEDIYENIDLKRAIENLDPKDRAIVVLRFFEDRQLEEIAKILDENLSTVKSRLYRVMKKLRLNLEGSMG</sequence>
<evidence type="ECO:0000256" key="4">
    <source>
        <dbReference type="ARBA" id="ARBA00023163"/>
    </source>
</evidence>
<organism evidence="7">
    <name type="scientific">Siphoviridae sp. ctk4d14</name>
    <dbReference type="NCBI Taxonomy" id="2825639"/>
    <lineage>
        <taxon>Viruses</taxon>
        <taxon>Duplodnaviria</taxon>
        <taxon>Heunggongvirae</taxon>
        <taxon>Uroviricota</taxon>
        <taxon>Caudoviricetes</taxon>
    </lineage>
</organism>
<dbReference type="NCBIfam" id="TIGR02937">
    <property type="entry name" value="sigma70-ECF"/>
    <property type="match status" value="1"/>
</dbReference>
<dbReference type="InterPro" id="IPR013324">
    <property type="entry name" value="RNA_pol_sigma_r3/r4-like"/>
</dbReference>
<feature type="domain" description="RNA polymerase sigma factor 70 region 4 type 2" evidence="6">
    <location>
        <begin position="110"/>
        <end position="160"/>
    </location>
</feature>
<dbReference type="PANTHER" id="PTHR43133:SF60">
    <property type="entry name" value="RNA POLYMERASE SIGMA FACTOR SIGV"/>
    <property type="match status" value="1"/>
</dbReference>
<accession>A0A8S5QIH5</accession>
<evidence type="ECO:0000256" key="2">
    <source>
        <dbReference type="ARBA" id="ARBA00023015"/>
    </source>
</evidence>
<reference evidence="7" key="1">
    <citation type="journal article" date="2021" name="Proc. Natl. Acad. Sci. U.S.A.">
        <title>A Catalog of Tens of Thousands of Viruses from Human Metagenomes Reveals Hidden Associations with Chronic Diseases.</title>
        <authorList>
            <person name="Tisza M.J."/>
            <person name="Buck C.B."/>
        </authorList>
    </citation>
    <scope>NUCLEOTIDE SEQUENCE</scope>
    <source>
        <strain evidence="7">Ctk4d14</strain>
    </source>
</reference>
<protein>
    <submittedName>
        <fullName evidence="7">DNA directed RNA polymerase subunit</fullName>
    </submittedName>
</protein>
<keyword evidence="4" id="KW-0804">Transcription</keyword>
<dbReference type="Gene3D" id="1.10.10.10">
    <property type="entry name" value="Winged helix-like DNA-binding domain superfamily/Winged helix DNA-binding domain"/>
    <property type="match status" value="1"/>
</dbReference>
<evidence type="ECO:0000256" key="3">
    <source>
        <dbReference type="ARBA" id="ARBA00023082"/>
    </source>
</evidence>
<dbReference type="InterPro" id="IPR013325">
    <property type="entry name" value="RNA_pol_sigma_r2"/>
</dbReference>
<dbReference type="SUPFAM" id="SSF88659">
    <property type="entry name" value="Sigma3 and sigma4 domains of RNA polymerase sigma factors"/>
    <property type="match status" value="1"/>
</dbReference>
<dbReference type="InterPro" id="IPR036388">
    <property type="entry name" value="WH-like_DNA-bd_sf"/>
</dbReference>
<keyword evidence="3" id="KW-0731">Sigma factor</keyword>
<dbReference type="GO" id="GO:0006352">
    <property type="term" value="P:DNA-templated transcription initiation"/>
    <property type="evidence" value="ECO:0007669"/>
    <property type="project" value="InterPro"/>
</dbReference>
<evidence type="ECO:0000259" key="6">
    <source>
        <dbReference type="Pfam" id="PF08281"/>
    </source>
</evidence>
<dbReference type="Gene3D" id="1.10.1740.10">
    <property type="match status" value="1"/>
</dbReference>
<comment type="similarity">
    <text evidence="1">Belongs to the sigma-70 factor family. ECF subfamily.</text>
</comment>
<keyword evidence="2" id="KW-0805">Transcription regulation</keyword>
<name>A0A8S5QIH5_9CAUD</name>
<dbReference type="SUPFAM" id="SSF88946">
    <property type="entry name" value="Sigma2 domain of RNA polymerase sigma factors"/>
    <property type="match status" value="1"/>
</dbReference>
<dbReference type="EMBL" id="BK015667">
    <property type="protein sequence ID" value="DAE19079.1"/>
    <property type="molecule type" value="Genomic_DNA"/>
</dbReference>
<evidence type="ECO:0000256" key="1">
    <source>
        <dbReference type="ARBA" id="ARBA00010641"/>
    </source>
</evidence>
<dbReference type="Pfam" id="PF04542">
    <property type="entry name" value="Sigma70_r2"/>
    <property type="match status" value="1"/>
</dbReference>
<dbReference type="InterPro" id="IPR007627">
    <property type="entry name" value="RNA_pol_sigma70_r2"/>
</dbReference>
<dbReference type="InterPro" id="IPR039425">
    <property type="entry name" value="RNA_pol_sigma-70-like"/>
</dbReference>
<evidence type="ECO:0000313" key="7">
    <source>
        <dbReference type="EMBL" id="DAE19079.1"/>
    </source>
</evidence>